<sequence>MRAPRLRTLLYAVCLLPLFAGCSSDAPSGIAAPDGAVYSSQNGQRLTLVSGNGQAGAPGQVLPQPIVIQVTDTRGRPVANGVINFLAGGDASADPRQTRTDAAGYARAYWTLSSAMGEQTLRVSGNGGTVLVTANARKPAGITLVKAGGDGQTSAAGTVLIQPIQLRALRDTIPVSALPVTWTVTGGGRVDIPVTPTNAGGYAIVRWTLGPKAGAHTLTARAPGADPVVFTATASGPARGAVLRIAPDSLVLQAGTTGAFTATLRDAAGAEIPNQVIVWTSSNAAVAVVDSTGRVRALTAGTVIITARLGALSASATVRVRSGPSTLRISPDSLVLALGSTGTLTAVVRDAAGNVVTGQTPVWTSGARVVASVDAAGTVTGAGTGTTYVTATVGTLTASARVRVVPAPVTIPLIQNRVSSTGGYIDVSSRDVTLNFWIHASERDVTTMTMRVRSPRGHVEECGNVDAENWFRDEFRCQVYLSRGADPGLWRVDRVTVTKNGQTVAYSSADLDRMGTAGRAFSVLGTGTDVQAPDVRNVWPHQGTRYADRYYIQFGIIDYISGVRAAQATFRGPGGVTQSCNLTSTDGALPRAADWLCLMPWRAGSGPWNLVSVSVEDAAGNRATHTAQQIAQWGGVFESTFQQFEFRP</sequence>
<dbReference type="RefSeq" id="WP_170037957.1">
    <property type="nucleotide sequence ID" value="NZ_JABDTL010000002.1"/>
</dbReference>
<dbReference type="SUPFAM" id="SSF49373">
    <property type="entry name" value="Invasin/intimin cell-adhesion fragments"/>
    <property type="match status" value="4"/>
</dbReference>
<dbReference type="Gene3D" id="2.60.40.1080">
    <property type="match status" value="2"/>
</dbReference>
<feature type="signal peptide" evidence="1">
    <location>
        <begin position="1"/>
        <end position="20"/>
    </location>
</feature>
<dbReference type="PROSITE" id="PS51257">
    <property type="entry name" value="PROKAR_LIPOPROTEIN"/>
    <property type="match status" value="1"/>
</dbReference>
<organism evidence="3 4">
    <name type="scientific">Longimicrobium terrae</name>
    <dbReference type="NCBI Taxonomy" id="1639882"/>
    <lineage>
        <taxon>Bacteria</taxon>
        <taxon>Pseudomonadati</taxon>
        <taxon>Gemmatimonadota</taxon>
        <taxon>Longimicrobiia</taxon>
        <taxon>Longimicrobiales</taxon>
        <taxon>Longimicrobiaceae</taxon>
        <taxon>Longimicrobium</taxon>
    </lineage>
</organism>
<evidence type="ECO:0000256" key="1">
    <source>
        <dbReference type="SAM" id="SignalP"/>
    </source>
</evidence>
<gene>
    <name evidence="3" type="ORF">HNQ61_000880</name>
</gene>
<reference evidence="3 4" key="1">
    <citation type="submission" date="2020-08" db="EMBL/GenBank/DDBJ databases">
        <title>Genomic Encyclopedia of Type Strains, Phase IV (KMG-IV): sequencing the most valuable type-strain genomes for metagenomic binning, comparative biology and taxonomic classification.</title>
        <authorList>
            <person name="Goeker M."/>
        </authorList>
    </citation>
    <scope>NUCLEOTIDE SEQUENCE [LARGE SCALE GENOMIC DNA]</scope>
    <source>
        <strain evidence="3 4">DSM 29007</strain>
    </source>
</reference>
<dbReference type="InterPro" id="IPR013783">
    <property type="entry name" value="Ig-like_fold"/>
</dbReference>
<evidence type="ECO:0000259" key="2">
    <source>
        <dbReference type="SMART" id="SM00635"/>
    </source>
</evidence>
<dbReference type="Gene3D" id="2.60.40.10">
    <property type="entry name" value="Immunoglobulins"/>
    <property type="match status" value="1"/>
</dbReference>
<evidence type="ECO:0000313" key="3">
    <source>
        <dbReference type="EMBL" id="MBB6069265.1"/>
    </source>
</evidence>
<dbReference type="EMBL" id="JACHIA010000002">
    <property type="protein sequence ID" value="MBB6069265.1"/>
    <property type="molecule type" value="Genomic_DNA"/>
</dbReference>
<proteinExistence type="predicted"/>
<feature type="domain" description="BIG2" evidence="2">
    <location>
        <begin position="323"/>
        <end position="403"/>
    </location>
</feature>
<dbReference type="Proteomes" id="UP000582837">
    <property type="component" value="Unassembled WGS sequence"/>
</dbReference>
<accession>A0A841GW58</accession>
<dbReference type="Pfam" id="PF02368">
    <property type="entry name" value="Big_2"/>
    <property type="match status" value="2"/>
</dbReference>
<dbReference type="InterPro" id="IPR008964">
    <property type="entry name" value="Invasin/intimin_cell_adhesion"/>
</dbReference>
<keyword evidence="1" id="KW-0732">Signal</keyword>
<comment type="caution">
    <text evidence="3">The sequence shown here is derived from an EMBL/GenBank/DDBJ whole genome shotgun (WGS) entry which is preliminary data.</text>
</comment>
<protein>
    <recommendedName>
        <fullName evidence="2">BIG2 domain-containing protein</fullName>
    </recommendedName>
</protein>
<name>A0A841GW58_9BACT</name>
<keyword evidence="4" id="KW-1185">Reference proteome</keyword>
<feature type="domain" description="BIG2" evidence="2">
    <location>
        <begin position="239"/>
        <end position="319"/>
    </location>
</feature>
<evidence type="ECO:0000313" key="4">
    <source>
        <dbReference type="Proteomes" id="UP000582837"/>
    </source>
</evidence>
<dbReference type="SMART" id="SM00635">
    <property type="entry name" value="BID_2"/>
    <property type="match status" value="2"/>
</dbReference>
<feature type="chain" id="PRO_5032453779" description="BIG2 domain-containing protein" evidence="1">
    <location>
        <begin position="21"/>
        <end position="648"/>
    </location>
</feature>
<dbReference type="AlphaFoldDB" id="A0A841GW58"/>
<dbReference type="InterPro" id="IPR003343">
    <property type="entry name" value="Big_2"/>
</dbReference>